<evidence type="ECO:0000256" key="9">
    <source>
        <dbReference type="ARBA" id="ARBA00023136"/>
    </source>
</evidence>
<feature type="domain" description="GspL periplasmic" evidence="12">
    <location>
        <begin position="211"/>
        <end position="362"/>
    </location>
</feature>
<dbReference type="GO" id="GO:0015627">
    <property type="term" value="C:type II protein secretion system complex"/>
    <property type="evidence" value="ECO:0007669"/>
    <property type="project" value="InterPro"/>
</dbReference>
<organism evidence="13 14">
    <name type="scientific">Pseudomonas fluvialis</name>
    <dbReference type="NCBI Taxonomy" id="1793966"/>
    <lineage>
        <taxon>Bacteria</taxon>
        <taxon>Pseudomonadati</taxon>
        <taxon>Pseudomonadota</taxon>
        <taxon>Gammaproteobacteria</taxon>
        <taxon>Pseudomonadales</taxon>
        <taxon>Pseudomonadaceae</taxon>
        <taxon>Pseudomonas</taxon>
    </lineage>
</organism>
<keyword evidence="3 10" id="KW-0813">Transport</keyword>
<dbReference type="NCBIfam" id="TIGR01709">
    <property type="entry name" value="typeII_sec_gspL"/>
    <property type="match status" value="1"/>
</dbReference>
<dbReference type="InterPro" id="IPR043129">
    <property type="entry name" value="ATPase_NBD"/>
</dbReference>
<dbReference type="Gene3D" id="3.30.420.380">
    <property type="match status" value="1"/>
</dbReference>
<evidence type="ECO:0000259" key="11">
    <source>
        <dbReference type="Pfam" id="PF05134"/>
    </source>
</evidence>
<dbReference type="Pfam" id="PF05134">
    <property type="entry name" value="T2SSL"/>
    <property type="match status" value="1"/>
</dbReference>
<keyword evidence="6" id="KW-0812">Transmembrane</keyword>
<keyword evidence="14" id="KW-1185">Reference proteome</keyword>
<dbReference type="InterPro" id="IPR024230">
    <property type="entry name" value="GspL_cyto_dom"/>
</dbReference>
<evidence type="ECO:0000256" key="4">
    <source>
        <dbReference type="ARBA" id="ARBA00022475"/>
    </source>
</evidence>
<comment type="subcellular location">
    <subcellularLocation>
        <location evidence="1">Cell inner membrane</location>
        <topology evidence="1">Single-pass membrane protein</topology>
    </subcellularLocation>
</comment>
<dbReference type="PIRSF" id="PIRSF015761">
    <property type="entry name" value="Protein_L"/>
    <property type="match status" value="1"/>
</dbReference>
<dbReference type="GO" id="GO:0009276">
    <property type="term" value="C:Gram-negative-bacterium-type cell wall"/>
    <property type="evidence" value="ECO:0007669"/>
    <property type="project" value="InterPro"/>
</dbReference>
<evidence type="ECO:0000256" key="5">
    <source>
        <dbReference type="ARBA" id="ARBA00022519"/>
    </source>
</evidence>
<evidence type="ECO:0000256" key="7">
    <source>
        <dbReference type="ARBA" id="ARBA00022927"/>
    </source>
</evidence>
<keyword evidence="9" id="KW-0472">Membrane</keyword>
<evidence type="ECO:0000313" key="13">
    <source>
        <dbReference type="EMBL" id="MBB6340576.1"/>
    </source>
</evidence>
<sequence>MIDCLFMAPGGHGLADSRLYWQPAQGGGRWLDLPALGAELAGVPLALVLPGERLSACAVALPTSKARWLRQALQYAVEEQLAEDVEQLHLAMGEPQADGRVRVIAVRRDWLKALLAEAQAAGLQIDALHADFDLLPAEGCHALIQGERGLLGGAGDSRLVFPAGDWPQLQAQLDDVQLHQPHDPFAWQAQQRGHAIDLAQGEFAVQRSSGRWQAWQPVAGLLGLWLVLQLAFDIGQAWYFQHQGDAFADQSRALYQELFPQDTRIVNLKAQFADHLSQAGSGQSQGLLGQLQQIRSAIGEAPLTVDQLDYSQERGDLALQVRAGNFGELEQLRQRLSEAGLPAQLGSANRDEQGVSARVVIGGGA</sequence>
<evidence type="ECO:0000256" key="3">
    <source>
        <dbReference type="ARBA" id="ARBA00022448"/>
    </source>
</evidence>
<comment type="caution">
    <text evidence="13">The sequence shown here is derived from an EMBL/GenBank/DDBJ whole genome shotgun (WGS) entry which is preliminary data.</text>
</comment>
<name>A0A7X0BQR4_9PSED</name>
<dbReference type="Gene3D" id="3.30.1360.100">
    <property type="entry name" value="General secretion pathway protein M, EpsM"/>
    <property type="match status" value="1"/>
</dbReference>
<dbReference type="SUPFAM" id="SSF53067">
    <property type="entry name" value="Actin-like ATPase domain"/>
    <property type="match status" value="1"/>
</dbReference>
<keyword evidence="4" id="KW-1003">Cell membrane</keyword>
<evidence type="ECO:0000259" key="12">
    <source>
        <dbReference type="Pfam" id="PF12693"/>
    </source>
</evidence>
<reference evidence="13 14" key="1">
    <citation type="submission" date="2020-08" db="EMBL/GenBank/DDBJ databases">
        <title>Functional genomics of gut bacteria from endangered species of beetles.</title>
        <authorList>
            <person name="Carlos-Shanley C."/>
        </authorList>
    </citation>
    <scope>NUCLEOTIDE SEQUENCE [LARGE SCALE GENOMIC DNA]</scope>
    <source>
        <strain evidence="13 14">S00202</strain>
    </source>
</reference>
<dbReference type="InterPro" id="IPR025691">
    <property type="entry name" value="GspL_pp_dom"/>
</dbReference>
<keyword evidence="5" id="KW-0997">Cell inner membrane</keyword>
<keyword evidence="7 10" id="KW-0653">Protein transport</keyword>
<accession>A0A7X0BQR4</accession>
<evidence type="ECO:0000256" key="2">
    <source>
        <dbReference type="ARBA" id="ARBA00005318"/>
    </source>
</evidence>
<dbReference type="Proteomes" id="UP000557193">
    <property type="component" value="Unassembled WGS sequence"/>
</dbReference>
<proteinExistence type="inferred from homology"/>
<feature type="domain" description="GspL cytoplasmic actin-ATPase-like" evidence="11">
    <location>
        <begin position="43"/>
        <end position="175"/>
    </location>
</feature>
<comment type="function">
    <text evidence="10">Inner membrane component of the type II secretion system required for the energy-dependent secretion of extracellular factors such as proteases and toxins from the periplasm.</text>
</comment>
<keyword evidence="8" id="KW-1133">Transmembrane helix</keyword>
<protein>
    <recommendedName>
        <fullName evidence="10">Type II secretion system protein L</fullName>
        <shortName evidence="10">T2SS protein L</shortName>
    </recommendedName>
</protein>
<evidence type="ECO:0000256" key="6">
    <source>
        <dbReference type="ARBA" id="ARBA00022692"/>
    </source>
</evidence>
<evidence type="ECO:0000256" key="8">
    <source>
        <dbReference type="ARBA" id="ARBA00022989"/>
    </source>
</evidence>
<dbReference type="CDD" id="cd24017">
    <property type="entry name" value="ASKHA_T2SSL_N"/>
    <property type="match status" value="1"/>
</dbReference>
<evidence type="ECO:0000256" key="1">
    <source>
        <dbReference type="ARBA" id="ARBA00004377"/>
    </source>
</evidence>
<gene>
    <name evidence="13" type="ORF">HNP49_000726</name>
</gene>
<evidence type="ECO:0000313" key="14">
    <source>
        <dbReference type="Proteomes" id="UP000557193"/>
    </source>
</evidence>
<dbReference type="InterPro" id="IPR007812">
    <property type="entry name" value="T2SS_protein-GspL"/>
</dbReference>
<dbReference type="GO" id="GO:0015628">
    <property type="term" value="P:protein secretion by the type II secretion system"/>
    <property type="evidence" value="ECO:0007669"/>
    <property type="project" value="InterPro"/>
</dbReference>
<dbReference type="AlphaFoldDB" id="A0A7X0BQR4"/>
<evidence type="ECO:0000256" key="10">
    <source>
        <dbReference type="PIRNR" id="PIRNR015761"/>
    </source>
</evidence>
<dbReference type="GO" id="GO:0005886">
    <property type="term" value="C:plasma membrane"/>
    <property type="evidence" value="ECO:0007669"/>
    <property type="project" value="UniProtKB-SubCell"/>
</dbReference>
<dbReference type="Pfam" id="PF12693">
    <property type="entry name" value="GspL_C"/>
    <property type="match status" value="1"/>
</dbReference>
<dbReference type="EMBL" id="JACHLL010000001">
    <property type="protein sequence ID" value="MBB6340576.1"/>
    <property type="molecule type" value="Genomic_DNA"/>
</dbReference>
<comment type="similarity">
    <text evidence="2 10">Belongs to the GSP L family.</text>
</comment>